<evidence type="ECO:0000313" key="1">
    <source>
        <dbReference type="EMBL" id="SDJ48281.1"/>
    </source>
</evidence>
<organism evidence="1 2">
    <name type="scientific">Lentzea albidocapillata subsp. violacea</name>
    <dbReference type="NCBI Taxonomy" id="128104"/>
    <lineage>
        <taxon>Bacteria</taxon>
        <taxon>Bacillati</taxon>
        <taxon>Actinomycetota</taxon>
        <taxon>Actinomycetes</taxon>
        <taxon>Pseudonocardiales</taxon>
        <taxon>Pseudonocardiaceae</taxon>
        <taxon>Lentzea</taxon>
    </lineage>
</organism>
<dbReference type="Proteomes" id="UP000199682">
    <property type="component" value="Unassembled WGS sequence"/>
</dbReference>
<accession>A0A1G8U3G2</accession>
<evidence type="ECO:0000313" key="2">
    <source>
        <dbReference type="Proteomes" id="UP000199682"/>
    </source>
</evidence>
<sequence length="70" mass="7645">MSAIILMPDQNEPKLSHQRPCSSATMSMALKSSGVRDSTTSPRWVHVPEPPLGLVATKIADRFEPNVEAE</sequence>
<reference evidence="2" key="1">
    <citation type="submission" date="2016-10" db="EMBL/GenBank/DDBJ databases">
        <authorList>
            <person name="Varghese N."/>
            <person name="Submissions S."/>
        </authorList>
    </citation>
    <scope>NUCLEOTIDE SEQUENCE [LARGE SCALE GENOMIC DNA]</scope>
    <source>
        <strain evidence="2">DSM 44796</strain>
    </source>
</reference>
<gene>
    <name evidence="1" type="ORF">SAMN04488074_102173</name>
</gene>
<dbReference type="EMBL" id="FNET01000002">
    <property type="protein sequence ID" value="SDJ48281.1"/>
    <property type="molecule type" value="Genomic_DNA"/>
</dbReference>
<dbReference type="AlphaFoldDB" id="A0A1G8U3G2"/>
<proteinExistence type="predicted"/>
<name>A0A1G8U3G2_9PSEU</name>
<protein>
    <submittedName>
        <fullName evidence="1">Uncharacterized protein</fullName>
    </submittedName>
</protein>